<proteinExistence type="predicted"/>
<comment type="caution">
    <text evidence="1">The sequence shown here is derived from an EMBL/GenBank/DDBJ whole genome shotgun (WGS) entry which is preliminary data.</text>
</comment>
<sequence>MPTSSTTYLDPALALDAPAVAQYLSGMAKEIPSVGDLRRKSEVTDDEIQAATNAFLKDEGAKPFAFKSGHRIDVGKAIDMHPQAKKLLADKATTLGLRRTMVMTAVIMGFPVEGSPASPTRTTRSSSPA</sequence>
<dbReference type="EMBL" id="JAUFPT010000130">
    <property type="protein sequence ID" value="MDN3575032.1"/>
    <property type="molecule type" value="Genomic_DNA"/>
</dbReference>
<reference evidence="2" key="1">
    <citation type="journal article" date="2019" name="Int. J. Syst. Evol. Microbiol.">
        <title>The Global Catalogue of Microorganisms (GCM) 10K type strain sequencing project: providing services to taxonomists for standard genome sequencing and annotation.</title>
        <authorList>
            <consortium name="The Broad Institute Genomics Platform"/>
            <consortium name="The Broad Institute Genome Sequencing Center for Infectious Disease"/>
            <person name="Wu L."/>
            <person name="Ma J."/>
        </authorList>
    </citation>
    <scope>NUCLEOTIDE SEQUENCE [LARGE SCALE GENOMIC DNA]</scope>
    <source>
        <strain evidence="2">CECT 7806</strain>
    </source>
</reference>
<name>A0ABT8AYG4_9HYPH</name>
<protein>
    <submittedName>
        <fullName evidence="1">Uncharacterized protein</fullName>
    </submittedName>
</protein>
<accession>A0ABT8AYG4</accession>
<organism evidence="1 2">
    <name type="scientific">Methylobacterium longum</name>
    <dbReference type="NCBI Taxonomy" id="767694"/>
    <lineage>
        <taxon>Bacteria</taxon>
        <taxon>Pseudomonadati</taxon>
        <taxon>Pseudomonadota</taxon>
        <taxon>Alphaproteobacteria</taxon>
        <taxon>Hyphomicrobiales</taxon>
        <taxon>Methylobacteriaceae</taxon>
        <taxon>Methylobacterium</taxon>
    </lineage>
</organism>
<evidence type="ECO:0000313" key="2">
    <source>
        <dbReference type="Proteomes" id="UP001244297"/>
    </source>
</evidence>
<dbReference type="Proteomes" id="UP001244297">
    <property type="component" value="Unassembled WGS sequence"/>
</dbReference>
<dbReference type="RefSeq" id="WP_238294037.1">
    <property type="nucleotide sequence ID" value="NZ_BPQS01000093.1"/>
</dbReference>
<gene>
    <name evidence="1" type="ORF">QWZ18_31100</name>
</gene>
<keyword evidence="2" id="KW-1185">Reference proteome</keyword>
<evidence type="ECO:0000313" key="1">
    <source>
        <dbReference type="EMBL" id="MDN3575032.1"/>
    </source>
</evidence>